<dbReference type="SUPFAM" id="SSF51658">
    <property type="entry name" value="Xylose isomerase-like"/>
    <property type="match status" value="1"/>
</dbReference>
<dbReference type="PANTHER" id="PTHR12110:SF53">
    <property type="entry name" value="BLR5974 PROTEIN"/>
    <property type="match status" value="1"/>
</dbReference>
<name>A0A0B9GNE1_9GAMM</name>
<dbReference type="AlphaFoldDB" id="A0A0B9GNE1"/>
<dbReference type="Proteomes" id="UP000031278">
    <property type="component" value="Unassembled WGS sequence"/>
</dbReference>
<organism evidence="2 3">
    <name type="scientific">Photobacterium gaetbulicola</name>
    <dbReference type="NCBI Taxonomy" id="1295392"/>
    <lineage>
        <taxon>Bacteria</taxon>
        <taxon>Pseudomonadati</taxon>
        <taxon>Pseudomonadota</taxon>
        <taxon>Gammaproteobacteria</taxon>
        <taxon>Vibrionales</taxon>
        <taxon>Vibrionaceae</taxon>
        <taxon>Photobacterium</taxon>
    </lineage>
</organism>
<dbReference type="Pfam" id="PF01261">
    <property type="entry name" value="AP_endonuc_2"/>
    <property type="match status" value="1"/>
</dbReference>
<dbReference type="InterPro" id="IPR036237">
    <property type="entry name" value="Xyl_isomerase-like_sf"/>
</dbReference>
<dbReference type="RefSeq" id="WP_039469580.1">
    <property type="nucleotide sequence ID" value="NZ_JWLZ01000222.1"/>
</dbReference>
<gene>
    <name evidence="2" type="ORF">RJ45_25525</name>
</gene>
<dbReference type="PANTHER" id="PTHR12110">
    <property type="entry name" value="HYDROXYPYRUVATE ISOMERASE"/>
    <property type="match status" value="1"/>
</dbReference>
<comment type="caution">
    <text evidence="2">The sequence shown here is derived from an EMBL/GenBank/DDBJ whole genome shotgun (WGS) entry which is preliminary data.</text>
</comment>
<proteinExistence type="predicted"/>
<dbReference type="InterPro" id="IPR050312">
    <property type="entry name" value="IolE/XylAMocC-like"/>
</dbReference>
<dbReference type="InterPro" id="IPR013022">
    <property type="entry name" value="Xyl_isomerase-like_TIM-brl"/>
</dbReference>
<feature type="domain" description="Xylose isomerase-like TIM barrel" evidence="1">
    <location>
        <begin position="41"/>
        <end position="240"/>
    </location>
</feature>
<evidence type="ECO:0000313" key="3">
    <source>
        <dbReference type="Proteomes" id="UP000031278"/>
    </source>
</evidence>
<protein>
    <recommendedName>
        <fullName evidence="1">Xylose isomerase-like TIM barrel domain-containing protein</fullName>
    </recommendedName>
</protein>
<accession>A0A0B9GNE1</accession>
<evidence type="ECO:0000313" key="2">
    <source>
        <dbReference type="EMBL" id="KHT58332.1"/>
    </source>
</evidence>
<sequence>MINNLSISTVAYSGHSIESALDSICSLGVYNVELALIEGAIYDWREDSLSEANVEYISELLNQRKMSCTSLAAHCHMTLENCDELILKRIKLAKLLDCKRLILYAPRDGTLSQFQRAASRAIASAEALAIRMLIENVGDQQPYVLNDSSDFESVINAFSSGALGINFDPGNLASHRPYNDLLHCSVRSLDVAEHIHIKDLVRQDDSYQFCVIGEGICRYQELFRHVATRRAMPFFSIEAPFSLIRRENGQAELKPKGEILSLEEINNRLRASIDNMMEYYCQANG</sequence>
<evidence type="ECO:0000259" key="1">
    <source>
        <dbReference type="Pfam" id="PF01261"/>
    </source>
</evidence>
<reference evidence="2 3" key="1">
    <citation type="submission" date="2014-12" db="EMBL/GenBank/DDBJ databases">
        <title>Genome sequencing of Photobacterium gaetbulicola AD005a.</title>
        <authorList>
            <person name="Adrian T.G.S."/>
            <person name="Chan K.G."/>
        </authorList>
    </citation>
    <scope>NUCLEOTIDE SEQUENCE [LARGE SCALE GENOMIC DNA]</scope>
    <source>
        <strain evidence="2 3">AD005a</strain>
    </source>
</reference>
<dbReference type="EMBL" id="JWLZ01000222">
    <property type="protein sequence ID" value="KHT58332.1"/>
    <property type="molecule type" value="Genomic_DNA"/>
</dbReference>
<dbReference type="Gene3D" id="3.20.20.150">
    <property type="entry name" value="Divalent-metal-dependent TIM barrel enzymes"/>
    <property type="match status" value="1"/>
</dbReference>